<dbReference type="Proteomes" id="UP000708208">
    <property type="component" value="Unassembled WGS sequence"/>
</dbReference>
<gene>
    <name evidence="1" type="ORF">AFUS01_LOCUS4431</name>
</gene>
<evidence type="ECO:0000313" key="2">
    <source>
        <dbReference type="Proteomes" id="UP000708208"/>
    </source>
</evidence>
<feature type="non-terminal residue" evidence="1">
    <location>
        <position position="77"/>
    </location>
</feature>
<accession>A0A8J2JBR2</accession>
<feature type="non-terminal residue" evidence="1">
    <location>
        <position position="1"/>
    </location>
</feature>
<proteinExistence type="predicted"/>
<keyword evidence="2" id="KW-1185">Reference proteome</keyword>
<name>A0A8J2JBR2_9HEXA</name>
<protein>
    <submittedName>
        <fullName evidence="1">Uncharacterized protein</fullName>
    </submittedName>
</protein>
<organism evidence="1 2">
    <name type="scientific">Allacma fusca</name>
    <dbReference type="NCBI Taxonomy" id="39272"/>
    <lineage>
        <taxon>Eukaryota</taxon>
        <taxon>Metazoa</taxon>
        <taxon>Ecdysozoa</taxon>
        <taxon>Arthropoda</taxon>
        <taxon>Hexapoda</taxon>
        <taxon>Collembola</taxon>
        <taxon>Symphypleona</taxon>
        <taxon>Sminthuridae</taxon>
        <taxon>Allacma</taxon>
    </lineage>
</organism>
<dbReference type="AlphaFoldDB" id="A0A8J2JBR2"/>
<sequence>IEAQPPVSIESDRKAKDNFARQKSINDLYALTRLHQLAINTRVPNRKTDGIVKGTPPKIAAGFVNSAEQTTKYADDI</sequence>
<comment type="caution">
    <text evidence="1">The sequence shown here is derived from an EMBL/GenBank/DDBJ whole genome shotgun (WGS) entry which is preliminary data.</text>
</comment>
<evidence type="ECO:0000313" key="1">
    <source>
        <dbReference type="EMBL" id="CAG7702622.1"/>
    </source>
</evidence>
<reference evidence="1" key="1">
    <citation type="submission" date="2021-06" db="EMBL/GenBank/DDBJ databases">
        <authorList>
            <person name="Hodson N. C."/>
            <person name="Mongue J. A."/>
            <person name="Jaron S. K."/>
        </authorList>
    </citation>
    <scope>NUCLEOTIDE SEQUENCE</scope>
</reference>
<dbReference type="EMBL" id="CAJVCH010027614">
    <property type="protein sequence ID" value="CAG7702622.1"/>
    <property type="molecule type" value="Genomic_DNA"/>
</dbReference>